<proteinExistence type="predicted"/>
<evidence type="ECO:0000313" key="2">
    <source>
        <dbReference type="EMBL" id="MCH6167491.1"/>
    </source>
</evidence>
<dbReference type="EMBL" id="JAKXMK010000014">
    <property type="protein sequence ID" value="MCH6167491.1"/>
    <property type="molecule type" value="Genomic_DNA"/>
</dbReference>
<evidence type="ECO:0000256" key="1">
    <source>
        <dbReference type="SAM" id="Phobius"/>
    </source>
</evidence>
<sequence>MDPFVVLTMVGAAAGLAVLLVMALTPLFIDRYRPRPDRPLEPAAKPGPDPTVVIPTQRGALGLVPPASRVARLHAASQ</sequence>
<keyword evidence="1" id="KW-0812">Transmembrane</keyword>
<dbReference type="Proteomes" id="UP001299970">
    <property type="component" value="Unassembled WGS sequence"/>
</dbReference>
<dbReference type="RefSeq" id="WP_241037905.1">
    <property type="nucleotide sequence ID" value="NZ_BAAAJF010000005.1"/>
</dbReference>
<keyword evidence="1" id="KW-1133">Transmembrane helix</keyword>
<keyword evidence="1" id="KW-0472">Membrane</keyword>
<comment type="caution">
    <text evidence="2">The sequence shown here is derived from an EMBL/GenBank/DDBJ whole genome shotgun (WGS) entry which is preliminary data.</text>
</comment>
<reference evidence="2 3" key="1">
    <citation type="submission" date="2022-03" db="EMBL/GenBank/DDBJ databases">
        <title>Pseudonocardia alaer sp. nov., a novel actinomycete isolated from reed forest soil.</title>
        <authorList>
            <person name="Wang L."/>
        </authorList>
    </citation>
    <scope>NUCLEOTIDE SEQUENCE [LARGE SCALE GENOMIC DNA]</scope>
    <source>
        <strain evidence="2 3">Y-16303</strain>
    </source>
</reference>
<protein>
    <submittedName>
        <fullName evidence="2">Uncharacterized protein</fullName>
    </submittedName>
</protein>
<name>A0ABS9TG17_9PSEU</name>
<organism evidence="2 3">
    <name type="scientific">Pseudonocardia alaniniphila</name>
    <dbReference type="NCBI Taxonomy" id="75291"/>
    <lineage>
        <taxon>Bacteria</taxon>
        <taxon>Bacillati</taxon>
        <taxon>Actinomycetota</taxon>
        <taxon>Actinomycetes</taxon>
        <taxon>Pseudonocardiales</taxon>
        <taxon>Pseudonocardiaceae</taxon>
        <taxon>Pseudonocardia</taxon>
    </lineage>
</organism>
<keyword evidence="3" id="KW-1185">Reference proteome</keyword>
<accession>A0ABS9TG17</accession>
<feature type="transmembrane region" description="Helical" evidence="1">
    <location>
        <begin position="6"/>
        <end position="29"/>
    </location>
</feature>
<gene>
    <name evidence="2" type="ORF">MMF94_17530</name>
</gene>
<evidence type="ECO:0000313" key="3">
    <source>
        <dbReference type="Proteomes" id="UP001299970"/>
    </source>
</evidence>